<keyword evidence="2" id="KW-1003">Cell membrane</keyword>
<evidence type="ECO:0000256" key="2">
    <source>
        <dbReference type="ARBA" id="ARBA00022475"/>
    </source>
</evidence>
<dbReference type="PANTHER" id="PTHR30250">
    <property type="entry name" value="PST FAMILY PREDICTED COLANIC ACID TRANSPORTER"/>
    <property type="match status" value="1"/>
</dbReference>
<gene>
    <name evidence="7" type="ORF">CRD60_06825</name>
</gene>
<dbReference type="EMBL" id="PDCG01000006">
    <property type="protein sequence ID" value="RBP97472.1"/>
    <property type="molecule type" value="Genomic_DNA"/>
</dbReference>
<dbReference type="OrthoDB" id="385011at2"/>
<evidence type="ECO:0000256" key="3">
    <source>
        <dbReference type="ARBA" id="ARBA00022692"/>
    </source>
</evidence>
<dbReference type="RefSeq" id="WP_113860536.1">
    <property type="nucleotide sequence ID" value="NZ_PDCG01000006.1"/>
</dbReference>
<organism evidence="7 8">
    <name type="scientific">Bifidobacterium aemilianum</name>
    <dbReference type="NCBI Taxonomy" id="2493120"/>
    <lineage>
        <taxon>Bacteria</taxon>
        <taxon>Bacillati</taxon>
        <taxon>Actinomycetota</taxon>
        <taxon>Actinomycetes</taxon>
        <taxon>Bifidobacteriales</taxon>
        <taxon>Bifidobacteriaceae</taxon>
        <taxon>Bifidobacterium</taxon>
    </lineage>
</organism>
<feature type="transmembrane region" description="Helical" evidence="6">
    <location>
        <begin position="88"/>
        <end position="107"/>
    </location>
</feature>
<dbReference type="InterPro" id="IPR050833">
    <property type="entry name" value="Poly_Biosynth_Transport"/>
</dbReference>
<comment type="caution">
    <text evidence="7">The sequence shown here is derived from an EMBL/GenBank/DDBJ whole genome shotgun (WGS) entry which is preliminary data.</text>
</comment>
<dbReference type="Proteomes" id="UP000252530">
    <property type="component" value="Unassembled WGS sequence"/>
</dbReference>
<accession>A0A366K896</accession>
<feature type="transmembrane region" description="Helical" evidence="6">
    <location>
        <begin position="144"/>
        <end position="165"/>
    </location>
</feature>
<keyword evidence="5 6" id="KW-0472">Membrane</keyword>
<protein>
    <recommendedName>
        <fullName evidence="9">Polysaccharide biosynthesis protein</fullName>
    </recommendedName>
</protein>
<keyword evidence="4 6" id="KW-1133">Transmembrane helix</keyword>
<evidence type="ECO:0008006" key="9">
    <source>
        <dbReference type="Google" id="ProtNLM"/>
    </source>
</evidence>
<keyword evidence="3 6" id="KW-0812">Transmembrane</keyword>
<evidence type="ECO:0000313" key="8">
    <source>
        <dbReference type="Proteomes" id="UP000252530"/>
    </source>
</evidence>
<comment type="subcellular location">
    <subcellularLocation>
        <location evidence="1">Cell membrane</location>
        <topology evidence="1">Multi-pass membrane protein</topology>
    </subcellularLocation>
</comment>
<feature type="transmembrane region" description="Helical" evidence="6">
    <location>
        <begin position="251"/>
        <end position="273"/>
    </location>
</feature>
<evidence type="ECO:0000256" key="4">
    <source>
        <dbReference type="ARBA" id="ARBA00022989"/>
    </source>
</evidence>
<name>A0A366K896_9BIFI</name>
<dbReference type="GO" id="GO:0005886">
    <property type="term" value="C:plasma membrane"/>
    <property type="evidence" value="ECO:0007669"/>
    <property type="project" value="UniProtKB-SubCell"/>
</dbReference>
<feature type="transmembrane region" description="Helical" evidence="6">
    <location>
        <begin position="355"/>
        <end position="373"/>
    </location>
</feature>
<evidence type="ECO:0000313" key="7">
    <source>
        <dbReference type="EMBL" id="RBP97472.1"/>
    </source>
</evidence>
<feature type="transmembrane region" description="Helical" evidence="6">
    <location>
        <begin position="46"/>
        <end position="67"/>
    </location>
</feature>
<evidence type="ECO:0000256" key="6">
    <source>
        <dbReference type="SAM" id="Phobius"/>
    </source>
</evidence>
<dbReference type="PANTHER" id="PTHR30250:SF11">
    <property type="entry name" value="O-ANTIGEN TRANSPORTER-RELATED"/>
    <property type="match status" value="1"/>
</dbReference>
<dbReference type="AlphaFoldDB" id="A0A366K896"/>
<proteinExistence type="predicted"/>
<evidence type="ECO:0000256" key="1">
    <source>
        <dbReference type="ARBA" id="ARBA00004651"/>
    </source>
</evidence>
<sequence length="474" mass="53055">MNLRKLMSNLSTALISQCVSLLLSITTSLLVPKILGIEEFGYWQLFMFYTSYVGFFHLGLNDGVYLINGGKSRSQIDKASINSQFTVGILYQTIFALCLVLFSILGPFSGQRQFVVCSTSAFLLLNNSAMFIGYIFQAMNETKLYSYSVILDKASFFIPLTLLLTFKNTDFRLYVVAYGCAKTCCLLFCLWNFKDFLTSGHKWPAAALGETRKSIAVGIRLMLANITGFLILGVIRFLVDFEWGISEFGKLSFAISLVNFIMTAVSQVSMVFFPALRQSDEHEQTSFFQTMRTVLALTLPLSYLAFFPLVALLSLWLPQYQAGFRFIALLLPLTVFNGRMDLIGTTYLKVLRKENLLLVINTVTLAFSALGALVGSYFHSITCMIIACVVIVIARSVFTEHLVASKLNVEGSAVDLGQIALTVIFYVAILLCPSLQAFLLMTFAYGGYLYIFNEEFKPAWSKIREAFLRCSTRS</sequence>
<feature type="transmembrane region" description="Helical" evidence="6">
    <location>
        <begin position="214"/>
        <end position="239"/>
    </location>
</feature>
<feature type="transmembrane region" description="Helical" evidence="6">
    <location>
        <begin position="113"/>
        <end position="137"/>
    </location>
</feature>
<feature type="transmembrane region" description="Helical" evidence="6">
    <location>
        <begin position="419"/>
        <end position="451"/>
    </location>
</feature>
<feature type="transmembrane region" description="Helical" evidence="6">
    <location>
        <begin position="323"/>
        <end position="343"/>
    </location>
</feature>
<evidence type="ECO:0000256" key="5">
    <source>
        <dbReference type="ARBA" id="ARBA00023136"/>
    </source>
</evidence>
<feature type="transmembrane region" description="Helical" evidence="6">
    <location>
        <begin position="171"/>
        <end position="193"/>
    </location>
</feature>
<feature type="transmembrane region" description="Helical" evidence="6">
    <location>
        <begin position="379"/>
        <end position="398"/>
    </location>
</feature>
<feature type="transmembrane region" description="Helical" evidence="6">
    <location>
        <begin position="294"/>
        <end position="317"/>
    </location>
</feature>
<keyword evidence="8" id="KW-1185">Reference proteome</keyword>
<reference evidence="7 8" key="1">
    <citation type="submission" date="2017-10" db="EMBL/GenBank/DDBJ databases">
        <title>Bifidobacterium xylocopum sp. nov. and Bifidobacterium aemilianum sp. nov., from the carpenter bee (Xylocopa violacea) digestive tract.</title>
        <authorList>
            <person name="Alberoni D."/>
            <person name="Baffoni L."/>
            <person name="Di Gioia D."/>
            <person name="Gaggia F."/>
            <person name="Biavati B."/>
        </authorList>
    </citation>
    <scope>NUCLEOTIDE SEQUENCE [LARGE SCALE GENOMIC DNA]</scope>
    <source>
        <strain evidence="7 8">XV10</strain>
    </source>
</reference>